<dbReference type="EMBL" id="ML732340">
    <property type="protein sequence ID" value="KAB8069463.1"/>
    <property type="molecule type" value="Genomic_DNA"/>
</dbReference>
<reference evidence="2 3" key="1">
    <citation type="submission" date="2019-04" db="EMBL/GenBank/DDBJ databases">
        <title>Friends and foes A comparative genomics study of 23 Aspergillus species from section Flavi.</title>
        <authorList>
            <consortium name="DOE Joint Genome Institute"/>
            <person name="Kjaerbolling I."/>
            <person name="Vesth T."/>
            <person name="Frisvad J.C."/>
            <person name="Nybo J.L."/>
            <person name="Theobald S."/>
            <person name="Kildgaard S."/>
            <person name="Isbrandt T."/>
            <person name="Kuo A."/>
            <person name="Sato A."/>
            <person name="Lyhne E.K."/>
            <person name="Kogle M.E."/>
            <person name="Wiebenga A."/>
            <person name="Kun R.S."/>
            <person name="Lubbers R.J."/>
            <person name="Makela M.R."/>
            <person name="Barry K."/>
            <person name="Chovatia M."/>
            <person name="Clum A."/>
            <person name="Daum C."/>
            <person name="Haridas S."/>
            <person name="He G."/>
            <person name="LaButti K."/>
            <person name="Lipzen A."/>
            <person name="Mondo S."/>
            <person name="Riley R."/>
            <person name="Salamov A."/>
            <person name="Simmons B.A."/>
            <person name="Magnuson J.K."/>
            <person name="Henrissat B."/>
            <person name="Mortensen U.H."/>
            <person name="Larsen T.O."/>
            <person name="Devries R.P."/>
            <person name="Grigoriev I.V."/>
            <person name="Machida M."/>
            <person name="Baker S.E."/>
            <person name="Andersen M.R."/>
        </authorList>
    </citation>
    <scope>NUCLEOTIDE SEQUENCE [LARGE SCALE GENOMIC DNA]</scope>
    <source>
        <strain evidence="2 3">CBS 151.66</strain>
    </source>
</reference>
<name>A0A5N5WLX2_9EURO</name>
<evidence type="ECO:0000313" key="2">
    <source>
        <dbReference type="EMBL" id="KAB8069463.1"/>
    </source>
</evidence>
<dbReference type="GO" id="GO:0003700">
    <property type="term" value="F:DNA-binding transcription factor activity"/>
    <property type="evidence" value="ECO:0007669"/>
    <property type="project" value="InterPro"/>
</dbReference>
<accession>A0A5N5WLX2</accession>
<keyword evidence="3" id="KW-1185">Reference proteome</keyword>
<evidence type="ECO:0000313" key="3">
    <source>
        <dbReference type="Proteomes" id="UP000326565"/>
    </source>
</evidence>
<keyword evidence="1" id="KW-0539">Nucleus</keyword>
<dbReference type="Proteomes" id="UP000326565">
    <property type="component" value="Unassembled WGS sequence"/>
</dbReference>
<dbReference type="InterPro" id="IPR050987">
    <property type="entry name" value="AtrR-like"/>
</dbReference>
<gene>
    <name evidence="2" type="ORF">BDV29DRAFT_198688</name>
</gene>
<proteinExistence type="predicted"/>
<evidence type="ECO:0000256" key="1">
    <source>
        <dbReference type="ARBA" id="ARBA00023242"/>
    </source>
</evidence>
<organism evidence="2 3">
    <name type="scientific">Aspergillus leporis</name>
    <dbReference type="NCBI Taxonomy" id="41062"/>
    <lineage>
        <taxon>Eukaryota</taxon>
        <taxon>Fungi</taxon>
        <taxon>Dikarya</taxon>
        <taxon>Ascomycota</taxon>
        <taxon>Pezizomycotina</taxon>
        <taxon>Eurotiomycetes</taxon>
        <taxon>Eurotiomycetidae</taxon>
        <taxon>Eurotiales</taxon>
        <taxon>Aspergillaceae</taxon>
        <taxon>Aspergillus</taxon>
        <taxon>Aspergillus subgen. Circumdati</taxon>
    </lineage>
</organism>
<dbReference type="PANTHER" id="PTHR46910">
    <property type="entry name" value="TRANSCRIPTION FACTOR PDR1"/>
    <property type="match status" value="1"/>
</dbReference>
<dbReference type="OrthoDB" id="103819at2759"/>
<protein>
    <recommendedName>
        <fullName evidence="4">Transcription factor domain-containing protein</fullName>
    </recommendedName>
</protein>
<sequence>MAVASCFLLTPCQVRCDRNNPCGNCQDQGTVCTRHRSRRRPLRNVSPWSERTVVPILNNHLNVRHELQGWISMIPLTDAQMSRHQLGRTQGLSWKRLQALESALYTASKIMDSMRGLRQSSRTHEQSDEQCKIPSPEVLSWMFKDIGANRFGSYVRGNFRHVSMPTLEKMAMSLLRKDASLSDSILYTVCVNVMAYEFLTTALMVEEKIGLSQRLQQNALRYRATAQAALRKIPLVTTPSLALLQAIICGIFLFQESGDTTFSWELTRTACRICTDIGLNTIAANGLGVSEEEYYCFIWCYILDRNRAWKLGQSDCFLEVIPRRNLHVPTRVDPQVAEHLLIYLDLAQVQDGIRPFVKDPSLRESQSVVLPLTNVRERGLPKMEEIRSRIDQASHGSITFWCHQILTRKFCSPFSPSSTFWRGLDNGSAIVALDFAYSSVMTTILHLVQPNQGQTLSAKDRYLESARHCLSALASISLSSDKQSTVAFLHWTLLYRPLTAILVVFCNAIVTSHIGDFHLLKTMADCLTQCGAISQSIAKLQNLFEEFVSLSQPFLDEERNLSSKPSSRS</sequence>
<dbReference type="AlphaFoldDB" id="A0A5N5WLX2"/>
<evidence type="ECO:0008006" key="4">
    <source>
        <dbReference type="Google" id="ProtNLM"/>
    </source>
</evidence>
<dbReference type="PANTHER" id="PTHR46910:SF5">
    <property type="entry name" value="ZN(II)2CYS6 TRANSCRIPTION FACTOR (EUROFUNG)"/>
    <property type="match status" value="1"/>
</dbReference>
<dbReference type="CDD" id="cd12148">
    <property type="entry name" value="fungal_TF_MHR"/>
    <property type="match status" value="1"/>
</dbReference>